<comment type="caution">
    <text evidence="1">The sequence shown here is derived from an EMBL/GenBank/DDBJ whole genome shotgun (WGS) entry which is preliminary data.</text>
</comment>
<feature type="non-terminal residue" evidence="1">
    <location>
        <position position="112"/>
    </location>
</feature>
<proteinExistence type="predicted"/>
<evidence type="ECO:0000313" key="1">
    <source>
        <dbReference type="EMBL" id="KAK7474249.1"/>
    </source>
</evidence>
<accession>A0ABD0JGY0</accession>
<dbReference type="AlphaFoldDB" id="A0ABD0JGY0"/>
<keyword evidence="2" id="KW-1185">Reference proteome</keyword>
<gene>
    <name evidence="1" type="ORF">BaRGS_00034492</name>
</gene>
<name>A0ABD0JGY0_9CAEN</name>
<dbReference type="EMBL" id="JACVVK020000442">
    <property type="protein sequence ID" value="KAK7474249.1"/>
    <property type="molecule type" value="Genomic_DNA"/>
</dbReference>
<reference evidence="1 2" key="1">
    <citation type="journal article" date="2023" name="Sci. Data">
        <title>Genome assembly of the Korean intertidal mud-creeper Batillaria attramentaria.</title>
        <authorList>
            <person name="Patra A.K."/>
            <person name="Ho P.T."/>
            <person name="Jun S."/>
            <person name="Lee S.J."/>
            <person name="Kim Y."/>
            <person name="Won Y.J."/>
        </authorList>
    </citation>
    <scope>NUCLEOTIDE SEQUENCE [LARGE SCALE GENOMIC DNA]</scope>
    <source>
        <strain evidence="1">Wonlab-2016</strain>
    </source>
</reference>
<organism evidence="1 2">
    <name type="scientific">Batillaria attramentaria</name>
    <dbReference type="NCBI Taxonomy" id="370345"/>
    <lineage>
        <taxon>Eukaryota</taxon>
        <taxon>Metazoa</taxon>
        <taxon>Spiralia</taxon>
        <taxon>Lophotrochozoa</taxon>
        <taxon>Mollusca</taxon>
        <taxon>Gastropoda</taxon>
        <taxon>Caenogastropoda</taxon>
        <taxon>Sorbeoconcha</taxon>
        <taxon>Cerithioidea</taxon>
        <taxon>Batillariidae</taxon>
        <taxon>Batillaria</taxon>
    </lineage>
</organism>
<sequence length="112" mass="12273">MVMGGKKKIDTNSDSGTTQVISDITENAAGMDFKLASQCNTVFHCLSSRDFPFLPPLYKAFVFVCGLMDGPVMSTATKVRIQDAGQLRRPRFMSLGPKVPRWTVQEGQSIIG</sequence>
<protein>
    <submittedName>
        <fullName evidence="1">Uncharacterized protein</fullName>
    </submittedName>
</protein>
<evidence type="ECO:0000313" key="2">
    <source>
        <dbReference type="Proteomes" id="UP001519460"/>
    </source>
</evidence>
<dbReference type="Proteomes" id="UP001519460">
    <property type="component" value="Unassembled WGS sequence"/>
</dbReference>